<evidence type="ECO:0000313" key="5">
    <source>
        <dbReference type="EMBL" id="HIX04471.1"/>
    </source>
</evidence>
<dbReference type="EMBL" id="DXFT01000200">
    <property type="protein sequence ID" value="HIX04471.1"/>
    <property type="molecule type" value="Genomic_DNA"/>
</dbReference>
<proteinExistence type="predicted"/>
<keyword evidence="3" id="KW-0998">Cell outer membrane</keyword>
<dbReference type="Gene3D" id="2.60.40.1120">
    <property type="entry name" value="Carboxypeptidase-like, regulatory domain"/>
    <property type="match status" value="1"/>
</dbReference>
<evidence type="ECO:0000313" key="6">
    <source>
        <dbReference type="Proteomes" id="UP000824202"/>
    </source>
</evidence>
<dbReference type="GO" id="GO:0004180">
    <property type="term" value="F:carboxypeptidase activity"/>
    <property type="evidence" value="ECO:0007669"/>
    <property type="project" value="UniProtKB-KW"/>
</dbReference>
<keyword evidence="5" id="KW-0645">Protease</keyword>
<feature type="domain" description="Secretin/TonB short N-terminal" evidence="4">
    <location>
        <begin position="42"/>
        <end position="90"/>
    </location>
</feature>
<evidence type="ECO:0000256" key="2">
    <source>
        <dbReference type="ARBA" id="ARBA00023136"/>
    </source>
</evidence>
<keyword evidence="5" id="KW-0378">Hydrolase</keyword>
<protein>
    <submittedName>
        <fullName evidence="5">Carboxypeptidase-like regulatory domain-containing protein</fullName>
    </submittedName>
</protein>
<keyword evidence="1" id="KW-0813">Transport</keyword>
<dbReference type="Pfam" id="PF13715">
    <property type="entry name" value="CarbopepD_reg_2"/>
    <property type="match status" value="1"/>
</dbReference>
<feature type="non-terminal residue" evidence="5">
    <location>
        <position position="160"/>
    </location>
</feature>
<dbReference type="GO" id="GO:0019867">
    <property type="term" value="C:outer membrane"/>
    <property type="evidence" value="ECO:0007669"/>
    <property type="project" value="InterPro"/>
</dbReference>
<dbReference type="Pfam" id="PF07660">
    <property type="entry name" value="STN"/>
    <property type="match status" value="1"/>
</dbReference>
<keyword evidence="5" id="KW-0121">Carboxypeptidase</keyword>
<evidence type="ECO:0000256" key="1">
    <source>
        <dbReference type="ARBA" id="ARBA00022448"/>
    </source>
</evidence>
<name>A0A9D1V1P8_9BACT</name>
<keyword evidence="2" id="KW-0472">Membrane</keyword>
<dbReference type="InterPro" id="IPR011662">
    <property type="entry name" value="Secretin/TonB_short_N"/>
</dbReference>
<dbReference type="SUPFAM" id="SSF49464">
    <property type="entry name" value="Carboxypeptidase regulatory domain-like"/>
    <property type="match status" value="1"/>
</dbReference>
<dbReference type="Proteomes" id="UP000824202">
    <property type="component" value="Unassembled WGS sequence"/>
</dbReference>
<accession>A0A9D1V1P8</accession>
<sequence>MCCLLFNVQAAVKAQGQTVSLKLEQVSVAEAIRQLKEQTQLDFFFSNKQVDVDRKVSLDLQDIRLDEALKMLLGEGYSYEFLDDIVVIKPVEVKNPEMGVPQEKVTVKGVVRDEKGHPLPGVAILLKGTTVGTATDVDGKWALDLPDMDNIVLVFSFVGM</sequence>
<reference evidence="5" key="2">
    <citation type="submission" date="2021-04" db="EMBL/GenBank/DDBJ databases">
        <authorList>
            <person name="Gilroy R."/>
        </authorList>
    </citation>
    <scope>NUCLEOTIDE SEQUENCE</scope>
    <source>
        <strain evidence="5">23274</strain>
    </source>
</reference>
<evidence type="ECO:0000256" key="3">
    <source>
        <dbReference type="ARBA" id="ARBA00023237"/>
    </source>
</evidence>
<comment type="caution">
    <text evidence="5">The sequence shown here is derived from an EMBL/GenBank/DDBJ whole genome shotgun (WGS) entry which is preliminary data.</text>
</comment>
<gene>
    <name evidence="5" type="ORF">H9863_10220</name>
</gene>
<dbReference type="InterPro" id="IPR008969">
    <property type="entry name" value="CarboxyPept-like_regulatory"/>
</dbReference>
<evidence type="ECO:0000259" key="4">
    <source>
        <dbReference type="Pfam" id="PF07660"/>
    </source>
</evidence>
<organism evidence="5 6">
    <name type="scientific">Candidatus Odoribacter faecigallinarum</name>
    <dbReference type="NCBI Taxonomy" id="2838706"/>
    <lineage>
        <taxon>Bacteria</taxon>
        <taxon>Pseudomonadati</taxon>
        <taxon>Bacteroidota</taxon>
        <taxon>Bacteroidia</taxon>
        <taxon>Bacteroidales</taxon>
        <taxon>Odoribacteraceae</taxon>
        <taxon>Odoribacter</taxon>
    </lineage>
</organism>
<dbReference type="Gene3D" id="3.30.1370.130">
    <property type="match status" value="1"/>
</dbReference>
<dbReference type="AlphaFoldDB" id="A0A9D1V1P8"/>
<reference evidence="5" key="1">
    <citation type="journal article" date="2021" name="PeerJ">
        <title>Extensive microbial diversity within the chicken gut microbiome revealed by metagenomics and culture.</title>
        <authorList>
            <person name="Gilroy R."/>
            <person name="Ravi A."/>
            <person name="Getino M."/>
            <person name="Pursley I."/>
            <person name="Horton D.L."/>
            <person name="Alikhan N.F."/>
            <person name="Baker D."/>
            <person name="Gharbi K."/>
            <person name="Hall N."/>
            <person name="Watson M."/>
            <person name="Adriaenssens E.M."/>
            <person name="Foster-Nyarko E."/>
            <person name="Jarju S."/>
            <person name="Secka A."/>
            <person name="Antonio M."/>
            <person name="Oren A."/>
            <person name="Chaudhuri R.R."/>
            <person name="La Ragione R."/>
            <person name="Hildebrand F."/>
            <person name="Pallen M.J."/>
        </authorList>
    </citation>
    <scope>NUCLEOTIDE SEQUENCE</scope>
    <source>
        <strain evidence="5">23274</strain>
    </source>
</reference>